<dbReference type="AlphaFoldDB" id="A0AAD0RRE6"/>
<evidence type="ECO:0000313" key="1">
    <source>
        <dbReference type="EMBL" id="AXT46634.1"/>
    </source>
</evidence>
<dbReference type="KEGG" id="crz:D1345_10720"/>
<gene>
    <name evidence="1" type="ORF">D1345_10720</name>
</gene>
<organism evidence="1 2">
    <name type="scientific">Chromobacterium rhizoryzae</name>
    <dbReference type="NCBI Taxonomy" id="1778675"/>
    <lineage>
        <taxon>Bacteria</taxon>
        <taxon>Pseudomonadati</taxon>
        <taxon>Pseudomonadota</taxon>
        <taxon>Betaproteobacteria</taxon>
        <taxon>Neisseriales</taxon>
        <taxon>Chromobacteriaceae</taxon>
        <taxon>Chromobacterium</taxon>
    </lineage>
</organism>
<dbReference type="Proteomes" id="UP000259465">
    <property type="component" value="Chromosome"/>
</dbReference>
<accession>A0AAD0RRE6</accession>
<evidence type="ECO:0000313" key="2">
    <source>
        <dbReference type="Proteomes" id="UP000259465"/>
    </source>
</evidence>
<reference evidence="1 2" key="1">
    <citation type="submission" date="2018-08" db="EMBL/GenBank/DDBJ databases">
        <title>Complete genome sequence of JP2-74.</title>
        <authorList>
            <person name="Wu L."/>
        </authorList>
    </citation>
    <scope>NUCLEOTIDE SEQUENCE [LARGE SCALE GENOMIC DNA]</scope>
    <source>
        <strain evidence="1 2">JP2-74</strain>
    </source>
</reference>
<dbReference type="EMBL" id="CP031968">
    <property type="protein sequence ID" value="AXT46634.1"/>
    <property type="molecule type" value="Genomic_DNA"/>
</dbReference>
<protein>
    <submittedName>
        <fullName evidence="1">Uncharacterized protein</fullName>
    </submittedName>
</protein>
<dbReference type="Pfam" id="PF26151">
    <property type="entry name" value="AcrIF11_ADP_ribosyl"/>
    <property type="match status" value="1"/>
</dbReference>
<name>A0AAD0RRE6_9NEIS</name>
<proteinExistence type="predicted"/>
<keyword evidence="2" id="KW-1185">Reference proteome</keyword>
<dbReference type="InterPro" id="IPR058829">
    <property type="entry name" value="AcrIF11-like"/>
</dbReference>
<sequence>MEQDMELFHTSQEAISQINAHGRYGSFLFFSSHVYAMTAGSFKAYSIELDESECIGAGELFYHDDAAKLEGLVAELATRYGIDEDTAAALIDESKSIYGIESNVEPEDLGDASWDIQHATARAAALLGFRAVRVSDEQGASYMVEMLGREQDLKAI</sequence>
<dbReference type="CDD" id="cd22580">
    <property type="entry name" value="AcrIF11"/>
    <property type="match status" value="1"/>
</dbReference>